<feature type="region of interest" description="Disordered" evidence="1">
    <location>
        <begin position="1"/>
        <end position="93"/>
    </location>
</feature>
<sequence length="625" mass="69264">MTKTDPLHSVSSSQGDALLSTILGDENSPPFGQTPDDESIATQDVTSEFASLHPSTHRSVQSDDSQSTCVNSDQSTSASITLQTELPPSEDTDPLWIESASIVTHSLSTRLHSAADSDEAMAIVKLLHSLQSAPPIAHTITDPTFPLEAFNLDDLEEDETFDVTERFSVSLFDEDDESLFKSLSRCSRVCDLVPPDRFIDDIPAFVDMLVSSLDSTHSITDAASNILNKLLTKTLNINDFIQNHWKKLRTAFQDGSHGAHVALLHVIMLYASNRNGVQSAYPSLYQDFDLEGIVSADLPLSSLLVAISALVCVKMVLSQSYDRNYVNSLFLSFEKKQHALARIKQFLIDGSMDHNGQFKSTLITFCLILSLHIGLPLQPDLFDYILNYPNLHSTLVETHTHPFLLLSHTSINHHAQKQKAFLMQLLLERTLRSDPNTFFLVDNSQKEDFLPLSFKSPFLLLPHIISHFPDLAQNIDPWDLQQRSDIQVSILLSATATTKNDIVVHVSELAITLGLLYPILDTSSASVYSRCGLTTRLCNLLISPVPSVVSLVLAFLARLVRLSDEEGKMEMVQLGVIDCVVVAVSQSSFLEDYENGIALIGDLLRAVRQDEQSQRMTLFDFAPII</sequence>
<dbReference type="Proteomes" id="UP001281761">
    <property type="component" value="Unassembled WGS sequence"/>
</dbReference>
<dbReference type="SUPFAM" id="SSF48371">
    <property type="entry name" value="ARM repeat"/>
    <property type="match status" value="1"/>
</dbReference>
<accession>A0ABQ9X125</accession>
<proteinExistence type="predicted"/>
<organism evidence="2 3">
    <name type="scientific">Blattamonas nauphoetae</name>
    <dbReference type="NCBI Taxonomy" id="2049346"/>
    <lineage>
        <taxon>Eukaryota</taxon>
        <taxon>Metamonada</taxon>
        <taxon>Preaxostyla</taxon>
        <taxon>Oxymonadida</taxon>
        <taxon>Blattamonas</taxon>
    </lineage>
</organism>
<dbReference type="EMBL" id="JARBJD010000266">
    <property type="protein sequence ID" value="KAK2945288.1"/>
    <property type="molecule type" value="Genomic_DNA"/>
</dbReference>
<name>A0ABQ9X125_9EUKA</name>
<evidence type="ECO:0000313" key="3">
    <source>
        <dbReference type="Proteomes" id="UP001281761"/>
    </source>
</evidence>
<evidence type="ECO:0000256" key="1">
    <source>
        <dbReference type="SAM" id="MobiDB-lite"/>
    </source>
</evidence>
<protein>
    <submittedName>
        <fullName evidence="2">Uncharacterized protein</fullName>
    </submittedName>
</protein>
<gene>
    <name evidence="2" type="ORF">BLNAU_19789</name>
</gene>
<feature type="compositionally biased region" description="Polar residues" evidence="1">
    <location>
        <begin position="1"/>
        <end position="15"/>
    </location>
</feature>
<feature type="compositionally biased region" description="Polar residues" evidence="1">
    <location>
        <begin position="40"/>
        <end position="86"/>
    </location>
</feature>
<reference evidence="2 3" key="1">
    <citation type="journal article" date="2022" name="bioRxiv">
        <title>Genomics of Preaxostyla Flagellates Illuminates Evolutionary Transitions and the Path Towards Mitochondrial Loss.</title>
        <authorList>
            <person name="Novak L.V.F."/>
            <person name="Treitli S.C."/>
            <person name="Pyrih J."/>
            <person name="Halakuc P."/>
            <person name="Pipaliya S.V."/>
            <person name="Vacek V."/>
            <person name="Brzon O."/>
            <person name="Soukal P."/>
            <person name="Eme L."/>
            <person name="Dacks J.B."/>
            <person name="Karnkowska A."/>
            <person name="Elias M."/>
            <person name="Hampl V."/>
        </authorList>
    </citation>
    <scope>NUCLEOTIDE SEQUENCE [LARGE SCALE GENOMIC DNA]</scope>
    <source>
        <strain evidence="2">NAU3</strain>
        <tissue evidence="2">Gut</tissue>
    </source>
</reference>
<evidence type="ECO:0000313" key="2">
    <source>
        <dbReference type="EMBL" id="KAK2945288.1"/>
    </source>
</evidence>
<keyword evidence="3" id="KW-1185">Reference proteome</keyword>
<comment type="caution">
    <text evidence="2">The sequence shown here is derived from an EMBL/GenBank/DDBJ whole genome shotgun (WGS) entry which is preliminary data.</text>
</comment>
<dbReference type="InterPro" id="IPR016024">
    <property type="entry name" value="ARM-type_fold"/>
</dbReference>